<dbReference type="PROSITE" id="PS51482">
    <property type="entry name" value="DEGV"/>
    <property type="match status" value="1"/>
</dbReference>
<dbReference type="Gene3D" id="3.30.1180.10">
    <property type="match status" value="1"/>
</dbReference>
<dbReference type="Pfam" id="PF02645">
    <property type="entry name" value="DegV"/>
    <property type="match status" value="1"/>
</dbReference>
<dbReference type="EMBL" id="WBOT01000006">
    <property type="protein sequence ID" value="KAB2330901.1"/>
    <property type="molecule type" value="Genomic_DNA"/>
</dbReference>
<dbReference type="GO" id="GO:0008289">
    <property type="term" value="F:lipid binding"/>
    <property type="evidence" value="ECO:0007669"/>
    <property type="project" value="UniProtKB-KW"/>
</dbReference>
<keyword evidence="4" id="KW-1185">Reference proteome</keyword>
<dbReference type="OrthoDB" id="9780660at2"/>
<evidence type="ECO:0000256" key="2">
    <source>
        <dbReference type="ARBA" id="ARBA00023121"/>
    </source>
</evidence>
<dbReference type="InterPro" id="IPR003797">
    <property type="entry name" value="DegV"/>
</dbReference>
<dbReference type="RefSeq" id="WP_151575200.1">
    <property type="nucleotide sequence ID" value="NZ_WBOT01000006.1"/>
</dbReference>
<dbReference type="Gene3D" id="3.40.50.10440">
    <property type="entry name" value="Dihydroxyacetone kinase, domain 1"/>
    <property type="match status" value="1"/>
</dbReference>
<comment type="caution">
    <text evidence="3">The sequence shown here is derived from an EMBL/GenBank/DDBJ whole genome shotgun (WGS) entry which is preliminary data.</text>
</comment>
<dbReference type="NCBIfam" id="TIGR00762">
    <property type="entry name" value="DegV"/>
    <property type="match status" value="1"/>
</dbReference>
<evidence type="ECO:0000256" key="1">
    <source>
        <dbReference type="ARBA" id="ARBA00003238"/>
    </source>
</evidence>
<reference evidence="3 4" key="1">
    <citation type="journal article" date="2014" name="Arch. Microbiol.">
        <title>Bacillus mesophilum sp. nov., strain IITR-54T, a novel 4-chlorobiphenyl dechlorinating bacterium.</title>
        <authorList>
            <person name="Manickam N."/>
            <person name="Singh N.K."/>
            <person name="Bajaj A."/>
            <person name="Kumar R.M."/>
            <person name="Kaur G."/>
            <person name="Kaur N."/>
            <person name="Bala M."/>
            <person name="Kumar A."/>
            <person name="Mayilraj S."/>
        </authorList>
    </citation>
    <scope>NUCLEOTIDE SEQUENCE [LARGE SCALE GENOMIC DNA]</scope>
    <source>
        <strain evidence="3 4">IITR-54</strain>
    </source>
</reference>
<comment type="function">
    <text evidence="1">May bind long-chain fatty acids, such as palmitate, and may play a role in lipid transport or fatty acid metabolism.</text>
</comment>
<accession>A0A7V7UU71</accession>
<dbReference type="Gene3D" id="2.20.28.50">
    <property type="entry name" value="degv family protein"/>
    <property type="match status" value="1"/>
</dbReference>
<protein>
    <submittedName>
        <fullName evidence="3">DegV family protein</fullName>
    </submittedName>
</protein>
<evidence type="ECO:0000313" key="3">
    <source>
        <dbReference type="EMBL" id="KAB2330901.1"/>
    </source>
</evidence>
<dbReference type="InterPro" id="IPR050270">
    <property type="entry name" value="DegV_domain_contain"/>
</dbReference>
<keyword evidence="2" id="KW-0446">Lipid-binding</keyword>
<sequence>MSVKILADSACDLPLSFFKENDVTLFPLKVHLDGQEYEDLLTIDSTKIYEAIRLGNVPKTSQVSPLLFEEVFTNMAKNGEDGIYIAFSSELSGTYQTAVMMLEQVKEKFPDFNLKIIDSKCASLGAGLVVMEAVKLSKTGKSFSEIEETVKFHCEQMEHLFSVDDLEYLAKGGRVSKASAFLGGLLNIKPLLNVEDGKLVPIEKLRGKKKLMRRIIEVMNERGDSLHQQVIGISHADNEEMVSEIKEMMKQELNVSNVYISSIGSAIGSHTGSGTIAIFFLNKLPAAH</sequence>
<proteinExistence type="predicted"/>
<evidence type="ECO:0000313" key="4">
    <source>
        <dbReference type="Proteomes" id="UP000441354"/>
    </source>
</evidence>
<gene>
    <name evidence="3" type="ORF">F7732_16970</name>
</gene>
<dbReference type="PANTHER" id="PTHR33434:SF3">
    <property type="entry name" value="DEGV DOMAIN-CONTAINING PROTEIN YITS"/>
    <property type="match status" value="1"/>
</dbReference>
<dbReference type="AlphaFoldDB" id="A0A7V7UU71"/>
<dbReference type="Proteomes" id="UP000441354">
    <property type="component" value="Unassembled WGS sequence"/>
</dbReference>
<dbReference type="InterPro" id="IPR043168">
    <property type="entry name" value="DegV_C"/>
</dbReference>
<organism evidence="3 4">
    <name type="scientific">Bacillus mesophilum</name>
    <dbReference type="NCBI Taxonomy" id="1071718"/>
    <lineage>
        <taxon>Bacteria</taxon>
        <taxon>Bacillati</taxon>
        <taxon>Bacillota</taxon>
        <taxon>Bacilli</taxon>
        <taxon>Bacillales</taxon>
        <taxon>Bacillaceae</taxon>
        <taxon>Bacillus</taxon>
    </lineage>
</organism>
<dbReference type="SUPFAM" id="SSF82549">
    <property type="entry name" value="DAK1/DegV-like"/>
    <property type="match status" value="1"/>
</dbReference>
<dbReference type="PANTHER" id="PTHR33434">
    <property type="entry name" value="DEGV DOMAIN-CONTAINING PROTEIN DR_1986-RELATED"/>
    <property type="match status" value="1"/>
</dbReference>
<name>A0A7V7UU71_9BACI</name>